<feature type="domain" description="Thiamine pyrophosphate enzyme TPP-binding" evidence="12">
    <location>
        <begin position="387"/>
        <end position="556"/>
    </location>
</feature>
<gene>
    <name evidence="14" type="ORF">N0V83_003927</name>
</gene>
<feature type="domain" description="Thiamine pyrophosphate enzyme central" evidence="11">
    <location>
        <begin position="185"/>
        <end position="315"/>
    </location>
</feature>
<dbReference type="PANTHER" id="PTHR43710">
    <property type="entry name" value="2-HYDROXYACYL-COA LYASE"/>
    <property type="match status" value="1"/>
</dbReference>
<evidence type="ECO:0000313" key="15">
    <source>
        <dbReference type="Proteomes" id="UP001140560"/>
    </source>
</evidence>
<evidence type="ECO:0000256" key="4">
    <source>
        <dbReference type="ARBA" id="ARBA00022842"/>
    </source>
</evidence>
<evidence type="ECO:0000256" key="5">
    <source>
        <dbReference type="ARBA" id="ARBA00023052"/>
    </source>
</evidence>
<comment type="cofactor">
    <cofactor evidence="1">
        <name>thiamine diphosphate</name>
        <dbReference type="ChEBI" id="CHEBI:58937"/>
    </cofactor>
</comment>
<dbReference type="GO" id="GO:0000287">
    <property type="term" value="F:magnesium ion binding"/>
    <property type="evidence" value="ECO:0007669"/>
    <property type="project" value="InterPro"/>
</dbReference>
<keyword evidence="15" id="KW-1185">Reference proteome</keyword>
<dbReference type="InterPro" id="IPR029061">
    <property type="entry name" value="THDP-binding"/>
</dbReference>
<comment type="caution">
    <text evidence="14">The sequence shown here is derived from an EMBL/GenBank/DDBJ whole genome shotgun (WGS) entry which is preliminary data.</text>
</comment>
<organism evidence="14 15">
    <name type="scientific">Neocucurbitaria cava</name>
    <dbReference type="NCBI Taxonomy" id="798079"/>
    <lineage>
        <taxon>Eukaryota</taxon>
        <taxon>Fungi</taxon>
        <taxon>Dikarya</taxon>
        <taxon>Ascomycota</taxon>
        <taxon>Pezizomycotina</taxon>
        <taxon>Dothideomycetes</taxon>
        <taxon>Pleosporomycetidae</taxon>
        <taxon>Pleosporales</taxon>
        <taxon>Pleosporineae</taxon>
        <taxon>Cucurbitariaceae</taxon>
        <taxon>Neocucurbitaria</taxon>
    </lineage>
</organism>
<dbReference type="PANTHER" id="PTHR43710:SF2">
    <property type="entry name" value="2-HYDROXYACYL-COA LYASE 1"/>
    <property type="match status" value="1"/>
</dbReference>
<dbReference type="GO" id="GO:0005777">
    <property type="term" value="C:peroxisome"/>
    <property type="evidence" value="ECO:0007669"/>
    <property type="project" value="TreeGrafter"/>
</dbReference>
<dbReference type="EC" id="4.1.2.63" evidence="9"/>
<evidence type="ECO:0000256" key="2">
    <source>
        <dbReference type="ARBA" id="ARBA00007812"/>
    </source>
</evidence>
<dbReference type="CDD" id="cd07035">
    <property type="entry name" value="TPP_PYR_POX_like"/>
    <property type="match status" value="1"/>
</dbReference>
<dbReference type="FunFam" id="3.40.50.970:FF:000071">
    <property type="entry name" value="2-hydroxyphytanoyl-CoA lyase, putative"/>
    <property type="match status" value="1"/>
</dbReference>
<dbReference type="GO" id="GO:0001561">
    <property type="term" value="P:fatty acid alpha-oxidation"/>
    <property type="evidence" value="ECO:0007669"/>
    <property type="project" value="TreeGrafter"/>
</dbReference>
<keyword evidence="6" id="KW-0456">Lyase</keyword>
<evidence type="ECO:0000259" key="12">
    <source>
        <dbReference type="Pfam" id="PF02775"/>
    </source>
</evidence>
<dbReference type="Gene3D" id="3.40.50.970">
    <property type="match status" value="2"/>
</dbReference>
<dbReference type="SUPFAM" id="SSF52518">
    <property type="entry name" value="Thiamin diphosphate-binding fold (THDP-binding)"/>
    <property type="match status" value="2"/>
</dbReference>
<dbReference type="OrthoDB" id="10006023at2759"/>
<dbReference type="GO" id="GO:0030976">
    <property type="term" value="F:thiamine pyrophosphate binding"/>
    <property type="evidence" value="ECO:0007669"/>
    <property type="project" value="InterPro"/>
</dbReference>
<evidence type="ECO:0000256" key="3">
    <source>
        <dbReference type="ARBA" id="ARBA00022723"/>
    </source>
</evidence>
<comment type="catalytic activity">
    <reaction evidence="7">
        <text>a 2-hydroxy-3-methyl fatty acyl-CoA = a 2-methyl-branched fatty aldehyde + formyl-CoA</text>
        <dbReference type="Rhea" id="RHEA:25375"/>
        <dbReference type="ChEBI" id="CHEBI:49188"/>
        <dbReference type="ChEBI" id="CHEBI:57376"/>
        <dbReference type="ChEBI" id="CHEBI:58783"/>
        <dbReference type="EC" id="4.1.2.63"/>
    </reaction>
    <physiologicalReaction direction="left-to-right" evidence="7">
        <dbReference type="Rhea" id="RHEA:25376"/>
    </physiologicalReaction>
</comment>
<dbReference type="Proteomes" id="UP001140560">
    <property type="component" value="Unassembled WGS sequence"/>
</dbReference>
<evidence type="ECO:0000256" key="1">
    <source>
        <dbReference type="ARBA" id="ARBA00001964"/>
    </source>
</evidence>
<name>A0A9W8YAW1_9PLEO</name>
<evidence type="ECO:0000256" key="8">
    <source>
        <dbReference type="ARBA" id="ARBA00044454"/>
    </source>
</evidence>
<dbReference type="Pfam" id="PF00205">
    <property type="entry name" value="TPP_enzyme_M"/>
    <property type="match status" value="1"/>
</dbReference>
<dbReference type="GO" id="GO:0106359">
    <property type="term" value="F:2-hydroxyacyl-CoA lyase activity"/>
    <property type="evidence" value="ECO:0007669"/>
    <property type="project" value="UniProtKB-EC"/>
</dbReference>
<dbReference type="InterPro" id="IPR045025">
    <property type="entry name" value="HACL1-like"/>
</dbReference>
<dbReference type="CDD" id="cd02004">
    <property type="entry name" value="TPP_BZL_OCoD_HPCL"/>
    <property type="match status" value="1"/>
</dbReference>
<evidence type="ECO:0000313" key="14">
    <source>
        <dbReference type="EMBL" id="KAJ4372154.1"/>
    </source>
</evidence>
<dbReference type="InterPro" id="IPR012001">
    <property type="entry name" value="Thiamin_PyroP_enz_TPP-bd_dom"/>
</dbReference>
<sequence>MPSAAQAPVTGANIIANTLKDLGVTSIFGIVGVPVSDIAEQAINIGIRFIGFRNEQAASYAATAYGFLTGKPGVGNASENNFPLLLLGGSIETHLVTKGGFQELDSISLLTPHSKLSVRPPSVDSLPSIIANAYRCAFYGRPGTGFVDLPADIINDPLTSDDFEYIHETPRVADPPKGASDVQRLDKVVNLIKGAQAPLVLIGKGAAYGHAENVIRNFINRTHIPFLPSPMGKGVVPDSHVNNVSSARSAALKSADVVLIFGARLNWIFHYGEAPKWNPAAQFIQVDISPEEMGRNAADAELSLVGDVAVVVSQLAQRLSGWKHEPLGSEYIKDIDIAKQKNEQISALAAKDSSIPLSYGRAFDVIKKVLHTLSPPSDGGICYIAEGANTMDISRSIFPLEHPRLRLDAGTYATMGVGLPYAIAAWEAYNGPNPQASSGSAPRKKIVAIEGDSAFGFSGMEVETMARMGMDVLIFVINNGGIYFGDSNSAEDWTTKQGKTKRNEPGLRSWALGWEVNYQKFAEACGGIGFLVRTPEELQNATVAGFNAKVPTIVNVIIQSGKVEKATFGWQVSPKRILKSARL</sequence>
<dbReference type="AlphaFoldDB" id="A0A9W8YAW1"/>
<keyword evidence="3" id="KW-0479">Metal-binding</keyword>
<accession>A0A9W8YAW1</accession>
<dbReference type="SUPFAM" id="SSF52467">
    <property type="entry name" value="DHS-like NAD/FAD-binding domain"/>
    <property type="match status" value="1"/>
</dbReference>
<dbReference type="Pfam" id="PF02776">
    <property type="entry name" value="TPP_enzyme_N"/>
    <property type="match status" value="1"/>
</dbReference>
<evidence type="ECO:0000259" key="11">
    <source>
        <dbReference type="Pfam" id="PF00205"/>
    </source>
</evidence>
<comment type="catalytic activity">
    <reaction evidence="8">
        <text>an (R)-2-hydroxy-long-chain-fatty acyl-CoA = a long-chain fatty aldehyde + formyl-CoA</text>
        <dbReference type="Rhea" id="RHEA:67444"/>
        <dbReference type="ChEBI" id="CHEBI:17176"/>
        <dbReference type="ChEBI" id="CHEBI:57376"/>
        <dbReference type="ChEBI" id="CHEBI:170012"/>
        <dbReference type="EC" id="4.1.2.63"/>
    </reaction>
    <physiologicalReaction direction="left-to-right" evidence="8">
        <dbReference type="Rhea" id="RHEA:67445"/>
    </physiologicalReaction>
</comment>
<proteinExistence type="inferred from homology"/>
<dbReference type="Gene3D" id="3.40.50.1220">
    <property type="entry name" value="TPP-binding domain"/>
    <property type="match status" value="1"/>
</dbReference>
<evidence type="ECO:0000256" key="10">
    <source>
        <dbReference type="RuleBase" id="RU362132"/>
    </source>
</evidence>
<evidence type="ECO:0000256" key="9">
    <source>
        <dbReference type="ARBA" id="ARBA00044518"/>
    </source>
</evidence>
<dbReference type="InterPro" id="IPR012000">
    <property type="entry name" value="Thiamin_PyroP_enz_cen_dom"/>
</dbReference>
<evidence type="ECO:0000259" key="13">
    <source>
        <dbReference type="Pfam" id="PF02776"/>
    </source>
</evidence>
<reference evidence="14" key="1">
    <citation type="submission" date="2022-10" db="EMBL/GenBank/DDBJ databases">
        <title>Tapping the CABI collections for fungal endophytes: first genome assemblies for Collariella, Neodidymelliopsis, Ascochyta clinopodiicola, Didymella pomorum, Didymosphaeria variabile, Neocosmospora piperis and Neocucurbitaria cava.</title>
        <authorList>
            <person name="Hill R."/>
        </authorList>
    </citation>
    <scope>NUCLEOTIDE SEQUENCE</scope>
    <source>
        <strain evidence="14">IMI 356814</strain>
    </source>
</reference>
<feature type="domain" description="Thiamine pyrophosphate enzyme N-terminal TPP-binding" evidence="13">
    <location>
        <begin position="10"/>
        <end position="108"/>
    </location>
</feature>
<protein>
    <recommendedName>
        <fullName evidence="9">2-hydroxyacyl-CoA lyase</fullName>
        <ecNumber evidence="9">4.1.2.63</ecNumber>
    </recommendedName>
</protein>
<comment type="similarity">
    <text evidence="2 10">Belongs to the TPP enzyme family.</text>
</comment>
<evidence type="ECO:0000256" key="7">
    <source>
        <dbReference type="ARBA" id="ARBA00044451"/>
    </source>
</evidence>
<keyword evidence="5 10" id="KW-0786">Thiamine pyrophosphate</keyword>
<dbReference type="InterPro" id="IPR011766">
    <property type="entry name" value="TPP_enzyme_TPP-bd"/>
</dbReference>
<keyword evidence="4" id="KW-0460">Magnesium</keyword>
<dbReference type="InterPro" id="IPR029035">
    <property type="entry name" value="DHS-like_NAD/FAD-binding_dom"/>
</dbReference>
<evidence type="ECO:0000256" key="6">
    <source>
        <dbReference type="ARBA" id="ARBA00023239"/>
    </source>
</evidence>
<dbReference type="Pfam" id="PF02775">
    <property type="entry name" value="TPP_enzyme_C"/>
    <property type="match status" value="1"/>
</dbReference>
<dbReference type="EMBL" id="JAPEUY010000006">
    <property type="protein sequence ID" value="KAJ4372154.1"/>
    <property type="molecule type" value="Genomic_DNA"/>
</dbReference>